<proteinExistence type="predicted"/>
<dbReference type="EMBL" id="JBBHLL010000060">
    <property type="protein sequence ID" value="KAK7822168.1"/>
    <property type="molecule type" value="Genomic_DNA"/>
</dbReference>
<sequence>RVELEKKLHTAYLLKSKGLAIRRGWGLHKNGPGVGQLLQEFGSVTLETKQLTAEVFPAEVQRKVIKHRTGLHFVTVQKSRGYEKRCAPEPLIFRCCRQRLAEEHSRTISDEQRVQDIMVGEGTHCLTPCLGTETKYLGLLFSTAEDTRVAGCQHHTSYPLSANVDLHQHPRGVDEQYHCPSSRRSFRQASDDLTEKIAAFGLILALLTLGKEFTEEAKRTGFEGEKKAKRQQVSIISAKVESKAAGPITTLLAIAVKKKILGCYRLGNHSRCLQHPH</sequence>
<feature type="non-terminal residue" evidence="1">
    <location>
        <position position="1"/>
    </location>
</feature>
<gene>
    <name evidence="1" type="ORF">U0070_000732</name>
</gene>
<name>A0AAW0J5Y3_MYOGA</name>
<dbReference type="Proteomes" id="UP001488838">
    <property type="component" value="Unassembled WGS sequence"/>
</dbReference>
<comment type="caution">
    <text evidence="1">The sequence shown here is derived from an EMBL/GenBank/DDBJ whole genome shotgun (WGS) entry which is preliminary data.</text>
</comment>
<reference evidence="1 2" key="1">
    <citation type="journal article" date="2023" name="bioRxiv">
        <title>Conserved and derived expression patterns and positive selection on dental genes reveal complex evolutionary context of ever-growing rodent molars.</title>
        <authorList>
            <person name="Calamari Z.T."/>
            <person name="Song A."/>
            <person name="Cohen E."/>
            <person name="Akter M."/>
            <person name="Roy R.D."/>
            <person name="Hallikas O."/>
            <person name="Christensen M.M."/>
            <person name="Li P."/>
            <person name="Marangoni P."/>
            <person name="Jernvall J."/>
            <person name="Klein O.D."/>
        </authorList>
    </citation>
    <scope>NUCLEOTIDE SEQUENCE [LARGE SCALE GENOMIC DNA]</scope>
    <source>
        <strain evidence="1">V071</strain>
    </source>
</reference>
<evidence type="ECO:0000313" key="1">
    <source>
        <dbReference type="EMBL" id="KAK7822168.1"/>
    </source>
</evidence>
<dbReference type="AlphaFoldDB" id="A0AAW0J5Y3"/>
<protein>
    <submittedName>
        <fullName evidence="1">Uncharacterized protein</fullName>
    </submittedName>
</protein>
<organism evidence="1 2">
    <name type="scientific">Myodes glareolus</name>
    <name type="common">Bank vole</name>
    <name type="synonym">Clethrionomys glareolus</name>
    <dbReference type="NCBI Taxonomy" id="447135"/>
    <lineage>
        <taxon>Eukaryota</taxon>
        <taxon>Metazoa</taxon>
        <taxon>Chordata</taxon>
        <taxon>Craniata</taxon>
        <taxon>Vertebrata</taxon>
        <taxon>Euteleostomi</taxon>
        <taxon>Mammalia</taxon>
        <taxon>Eutheria</taxon>
        <taxon>Euarchontoglires</taxon>
        <taxon>Glires</taxon>
        <taxon>Rodentia</taxon>
        <taxon>Myomorpha</taxon>
        <taxon>Muroidea</taxon>
        <taxon>Cricetidae</taxon>
        <taxon>Arvicolinae</taxon>
        <taxon>Myodes</taxon>
    </lineage>
</organism>
<keyword evidence="2" id="KW-1185">Reference proteome</keyword>
<feature type="non-terminal residue" evidence="1">
    <location>
        <position position="277"/>
    </location>
</feature>
<evidence type="ECO:0000313" key="2">
    <source>
        <dbReference type="Proteomes" id="UP001488838"/>
    </source>
</evidence>
<accession>A0AAW0J5Y3</accession>